<sequence length="257" mass="27500">MTQAQMRDTREALKFTRMCKYWKVNRCHLGAGCNFAHDEGDLRDQPDLVSTQLCFQFARKGFCKNGEACTFAHGKGELRRLAKTGKSGHGAPDPKKIAKRRGAGNRPVNSTIGCAGKLPSATALEADPKQTLTMATPALTVDSLTFRPPPGLESLGDASPISPPPGLPMFVVAEPQLPSAFGVTLRDGLESSHRKLLLKQSSNDGLAHDLLLRLDATVSAKRDADVGSDLGTESAASTAYPSDRSEPASPKAEAFWL</sequence>
<dbReference type="InterPro" id="IPR000571">
    <property type="entry name" value="Znf_CCCH"/>
</dbReference>
<dbReference type="GO" id="GO:0008270">
    <property type="term" value="F:zinc ion binding"/>
    <property type="evidence" value="ECO:0007669"/>
    <property type="project" value="UniProtKB-KW"/>
</dbReference>
<dbReference type="Gene3D" id="4.10.1000.10">
    <property type="entry name" value="Zinc finger, CCCH-type"/>
    <property type="match status" value="2"/>
</dbReference>
<feature type="domain" description="C3H1-type" evidence="7">
    <location>
        <begin position="13"/>
        <end position="40"/>
    </location>
</feature>
<dbReference type="PANTHER" id="PTHR12547:SF173">
    <property type="entry name" value="ZINC FINGER CCCH DOMAIN-CONTAINING PROTEIN 52"/>
    <property type="match status" value="1"/>
</dbReference>
<evidence type="ECO:0000256" key="6">
    <source>
        <dbReference type="SAM" id="MobiDB-lite"/>
    </source>
</evidence>
<organism evidence="8 9">
    <name type="scientific">Symbiodinium natans</name>
    <dbReference type="NCBI Taxonomy" id="878477"/>
    <lineage>
        <taxon>Eukaryota</taxon>
        <taxon>Sar</taxon>
        <taxon>Alveolata</taxon>
        <taxon>Dinophyceae</taxon>
        <taxon>Suessiales</taxon>
        <taxon>Symbiodiniaceae</taxon>
        <taxon>Symbiodinium</taxon>
    </lineage>
</organism>
<evidence type="ECO:0000256" key="2">
    <source>
        <dbReference type="ARBA" id="ARBA00022737"/>
    </source>
</evidence>
<dbReference type="PANTHER" id="PTHR12547">
    <property type="entry name" value="CCCH ZINC FINGER/TIS11-RELATED"/>
    <property type="match status" value="1"/>
</dbReference>
<dbReference type="AlphaFoldDB" id="A0A812TLH7"/>
<feature type="domain" description="C3H1-type" evidence="7">
    <location>
        <begin position="48"/>
        <end position="76"/>
    </location>
</feature>
<reference evidence="8" key="1">
    <citation type="submission" date="2021-02" db="EMBL/GenBank/DDBJ databases">
        <authorList>
            <person name="Dougan E. K."/>
            <person name="Rhodes N."/>
            <person name="Thang M."/>
            <person name="Chan C."/>
        </authorList>
    </citation>
    <scope>NUCLEOTIDE SEQUENCE</scope>
</reference>
<feature type="region of interest" description="Disordered" evidence="6">
    <location>
        <begin position="82"/>
        <end position="111"/>
    </location>
</feature>
<dbReference type="InterPro" id="IPR045877">
    <property type="entry name" value="ZFP36-like"/>
</dbReference>
<evidence type="ECO:0000259" key="7">
    <source>
        <dbReference type="PROSITE" id="PS50103"/>
    </source>
</evidence>
<evidence type="ECO:0000313" key="9">
    <source>
        <dbReference type="Proteomes" id="UP000604046"/>
    </source>
</evidence>
<protein>
    <recommendedName>
        <fullName evidence="7">C3H1-type domain-containing protein</fullName>
    </recommendedName>
</protein>
<comment type="caution">
    <text evidence="8">The sequence shown here is derived from an EMBL/GenBank/DDBJ whole genome shotgun (WGS) entry which is preliminary data.</text>
</comment>
<feature type="zinc finger region" description="C3H1-type" evidence="5">
    <location>
        <begin position="13"/>
        <end position="40"/>
    </location>
</feature>
<feature type="region of interest" description="Disordered" evidence="6">
    <location>
        <begin position="223"/>
        <end position="257"/>
    </location>
</feature>
<feature type="zinc finger region" description="C3H1-type" evidence="5">
    <location>
        <begin position="48"/>
        <end position="76"/>
    </location>
</feature>
<evidence type="ECO:0000256" key="1">
    <source>
        <dbReference type="ARBA" id="ARBA00022723"/>
    </source>
</evidence>
<dbReference type="OrthoDB" id="415459at2759"/>
<evidence type="ECO:0000313" key="8">
    <source>
        <dbReference type="EMBL" id="CAE7528234.1"/>
    </source>
</evidence>
<evidence type="ECO:0000256" key="5">
    <source>
        <dbReference type="PROSITE-ProRule" id="PRU00723"/>
    </source>
</evidence>
<dbReference type="InterPro" id="IPR036855">
    <property type="entry name" value="Znf_CCCH_sf"/>
</dbReference>
<keyword evidence="4 5" id="KW-0862">Zinc</keyword>
<dbReference type="EMBL" id="CAJNDS010002567">
    <property type="protein sequence ID" value="CAE7528234.1"/>
    <property type="molecule type" value="Genomic_DNA"/>
</dbReference>
<evidence type="ECO:0000256" key="4">
    <source>
        <dbReference type="ARBA" id="ARBA00022833"/>
    </source>
</evidence>
<dbReference type="GO" id="GO:0003729">
    <property type="term" value="F:mRNA binding"/>
    <property type="evidence" value="ECO:0007669"/>
    <property type="project" value="InterPro"/>
</dbReference>
<gene>
    <name evidence="8" type="ORF">SNAT2548_LOCUS29583</name>
</gene>
<evidence type="ECO:0000256" key="3">
    <source>
        <dbReference type="ARBA" id="ARBA00022771"/>
    </source>
</evidence>
<keyword evidence="9" id="KW-1185">Reference proteome</keyword>
<dbReference type="PROSITE" id="PS50103">
    <property type="entry name" value="ZF_C3H1"/>
    <property type="match status" value="2"/>
</dbReference>
<keyword evidence="1 5" id="KW-0479">Metal-binding</keyword>
<dbReference type="SMART" id="SM00356">
    <property type="entry name" value="ZnF_C3H1"/>
    <property type="match status" value="2"/>
</dbReference>
<dbReference type="SUPFAM" id="SSF90229">
    <property type="entry name" value="CCCH zinc finger"/>
    <property type="match status" value="2"/>
</dbReference>
<name>A0A812TLH7_9DINO</name>
<dbReference type="Pfam" id="PF00642">
    <property type="entry name" value="zf-CCCH"/>
    <property type="match status" value="1"/>
</dbReference>
<keyword evidence="2" id="KW-0677">Repeat</keyword>
<dbReference type="Proteomes" id="UP000604046">
    <property type="component" value="Unassembled WGS sequence"/>
</dbReference>
<keyword evidence="3 5" id="KW-0863">Zinc-finger</keyword>
<accession>A0A812TLH7</accession>
<proteinExistence type="predicted"/>